<dbReference type="EMBL" id="FZOQ01000013">
    <property type="protein sequence ID" value="SNS78886.1"/>
    <property type="molecule type" value="Genomic_DNA"/>
</dbReference>
<reference evidence="2" key="1">
    <citation type="submission" date="2017-06" db="EMBL/GenBank/DDBJ databases">
        <authorList>
            <person name="Varghese N."/>
            <person name="Submissions S."/>
        </authorList>
    </citation>
    <scope>NUCLEOTIDE SEQUENCE [LARGE SCALE GENOMIC DNA]</scope>
    <source>
        <strain evidence="2">NKM1</strain>
    </source>
</reference>
<evidence type="ECO:0000313" key="1">
    <source>
        <dbReference type="EMBL" id="SNS78886.1"/>
    </source>
</evidence>
<dbReference type="Proteomes" id="UP000198432">
    <property type="component" value="Unassembled WGS sequence"/>
</dbReference>
<keyword evidence="2" id="KW-1185">Reference proteome</keyword>
<protein>
    <submittedName>
        <fullName evidence="1">YD repeat-containing protein</fullName>
    </submittedName>
</protein>
<evidence type="ECO:0000313" key="2">
    <source>
        <dbReference type="Proteomes" id="UP000198432"/>
    </source>
</evidence>
<accession>A0A239HBS7</accession>
<organism evidence="1 2">
    <name type="scientific">Pontibacter ummariensis</name>
    <dbReference type="NCBI Taxonomy" id="1610492"/>
    <lineage>
        <taxon>Bacteria</taxon>
        <taxon>Pseudomonadati</taxon>
        <taxon>Bacteroidota</taxon>
        <taxon>Cytophagia</taxon>
        <taxon>Cytophagales</taxon>
        <taxon>Hymenobacteraceae</taxon>
        <taxon>Pontibacter</taxon>
    </lineage>
</organism>
<gene>
    <name evidence="1" type="ORF">SAMN06296052_11378</name>
</gene>
<dbReference type="AlphaFoldDB" id="A0A239HBS7"/>
<sequence length="35" mass="4012">MTTKYAYDDRGLLLSNTRSGSVSKEAYTTRYLVHN</sequence>
<proteinExistence type="predicted"/>
<name>A0A239HBS7_9BACT</name>